<dbReference type="InterPro" id="IPR000997">
    <property type="entry name" value="Cholinesterase"/>
</dbReference>
<comment type="similarity">
    <text evidence="1 3">Belongs to the type-B carboxylesterase/lipase family.</text>
</comment>
<dbReference type="AlphaFoldDB" id="A0AAJ0A1L1"/>
<dbReference type="PROSITE" id="PS00122">
    <property type="entry name" value="CARBOXYLESTERASE_B_1"/>
    <property type="match status" value="1"/>
</dbReference>
<dbReference type="InterPro" id="IPR019826">
    <property type="entry name" value="Carboxylesterase_B_AS"/>
</dbReference>
<feature type="chain" id="PRO_5042313087" description="Carboxylic ester hydrolase" evidence="3">
    <location>
        <begin position="29"/>
        <end position="517"/>
    </location>
</feature>
<reference evidence="5" key="1">
    <citation type="submission" date="2021-06" db="EMBL/GenBank/DDBJ databases">
        <title>Comparative genomics, transcriptomics and evolutionary studies reveal genomic signatures of adaptation to plant cell wall in hemibiotrophic fungi.</title>
        <authorList>
            <consortium name="DOE Joint Genome Institute"/>
            <person name="Baroncelli R."/>
            <person name="Diaz J.F."/>
            <person name="Benocci T."/>
            <person name="Peng M."/>
            <person name="Battaglia E."/>
            <person name="Haridas S."/>
            <person name="Andreopoulos W."/>
            <person name="Labutti K."/>
            <person name="Pangilinan J."/>
            <person name="Floch G.L."/>
            <person name="Makela M.R."/>
            <person name="Henrissat B."/>
            <person name="Grigoriev I.V."/>
            <person name="Crouch J.A."/>
            <person name="De Vries R.P."/>
            <person name="Sukno S.A."/>
            <person name="Thon M.R."/>
        </authorList>
    </citation>
    <scope>NUCLEOTIDE SEQUENCE</scope>
    <source>
        <strain evidence="5">CBS 102054</strain>
    </source>
</reference>
<evidence type="ECO:0000256" key="2">
    <source>
        <dbReference type="ARBA" id="ARBA00022801"/>
    </source>
</evidence>
<dbReference type="SUPFAM" id="SSF53474">
    <property type="entry name" value="alpha/beta-Hydrolases"/>
    <property type="match status" value="1"/>
</dbReference>
<proteinExistence type="inferred from homology"/>
<dbReference type="InterPro" id="IPR050309">
    <property type="entry name" value="Type-B_Carboxylest/Lipase"/>
</dbReference>
<keyword evidence="3" id="KW-0732">Signal</keyword>
<gene>
    <name evidence="5" type="ORF">BDP81DRAFT_391139</name>
</gene>
<dbReference type="InterPro" id="IPR029058">
    <property type="entry name" value="AB_hydrolase_fold"/>
</dbReference>
<evidence type="ECO:0000256" key="3">
    <source>
        <dbReference type="RuleBase" id="RU361235"/>
    </source>
</evidence>
<accession>A0AAJ0A1L1</accession>
<feature type="signal peptide" evidence="3">
    <location>
        <begin position="1"/>
        <end position="28"/>
    </location>
</feature>
<evidence type="ECO:0000259" key="4">
    <source>
        <dbReference type="Pfam" id="PF00135"/>
    </source>
</evidence>
<dbReference type="PRINTS" id="PR00878">
    <property type="entry name" value="CHOLNESTRASE"/>
</dbReference>
<dbReference type="RefSeq" id="XP_060449049.1">
    <property type="nucleotide sequence ID" value="XM_060587513.1"/>
</dbReference>
<dbReference type="Pfam" id="PF00135">
    <property type="entry name" value="COesterase"/>
    <property type="match status" value="2"/>
</dbReference>
<evidence type="ECO:0000313" key="6">
    <source>
        <dbReference type="Proteomes" id="UP001243989"/>
    </source>
</evidence>
<protein>
    <recommendedName>
        <fullName evidence="3">Carboxylic ester hydrolase</fullName>
        <ecNumber evidence="3">3.1.1.-</ecNumber>
    </recommendedName>
</protein>
<dbReference type="PROSITE" id="PS00941">
    <property type="entry name" value="CARBOXYLESTERASE_B_2"/>
    <property type="match status" value="1"/>
</dbReference>
<evidence type="ECO:0000256" key="1">
    <source>
        <dbReference type="ARBA" id="ARBA00005964"/>
    </source>
</evidence>
<dbReference type="EMBL" id="JAHMHQ010000004">
    <property type="protein sequence ID" value="KAK1640442.1"/>
    <property type="molecule type" value="Genomic_DNA"/>
</dbReference>
<organism evidence="5 6">
    <name type="scientific">Colletotrichum phormii</name>
    <dbReference type="NCBI Taxonomy" id="359342"/>
    <lineage>
        <taxon>Eukaryota</taxon>
        <taxon>Fungi</taxon>
        <taxon>Dikarya</taxon>
        <taxon>Ascomycota</taxon>
        <taxon>Pezizomycotina</taxon>
        <taxon>Sordariomycetes</taxon>
        <taxon>Hypocreomycetidae</taxon>
        <taxon>Glomerellales</taxon>
        <taxon>Glomerellaceae</taxon>
        <taxon>Colletotrichum</taxon>
        <taxon>Colletotrichum acutatum species complex</taxon>
    </lineage>
</organism>
<dbReference type="PANTHER" id="PTHR11559">
    <property type="entry name" value="CARBOXYLESTERASE"/>
    <property type="match status" value="1"/>
</dbReference>
<dbReference type="InterPro" id="IPR019819">
    <property type="entry name" value="Carboxylesterase_B_CS"/>
</dbReference>
<evidence type="ECO:0000313" key="5">
    <source>
        <dbReference type="EMBL" id="KAK1640442.1"/>
    </source>
</evidence>
<feature type="domain" description="Carboxylesterase type B" evidence="4">
    <location>
        <begin position="369"/>
        <end position="475"/>
    </location>
</feature>
<sequence length="517" mass="54233">MEFSLRGWSPQSRTTAFVLFAFLTLGYAQQPAQVKLDDGSYSGLTANGVNKFLGVRYAAPPQRFSPPVASSMAPHNDVMNATAFAPSCIQAIPAAIAATMPSGPESEDCLFLNVYAPSSPPPAEGRTIMVWYYGGGFQFGSANTPMFDGSSFAQNQDVIIVTPNYRTSVFGFPGDVEDIPPQMRNVGLMDQKLALQWVQRNIKAFGGDPNKVTLFGESAGASSVDLLLLTSGAQPPFRAVITESGTSYLVTGPQAGGDIIGLMTGLLGRPNMATPFQTLAASLKCGNQKSLDCVKAAPVEAIVSVLSTGPINFPPVADGDANGGRYLHNGPATDRFGGLCAATFLGDTALQKAVVTAYPVGAGMPFPTPKDAITQFATGLDWTCSIAHEARLSAQSGVPTWRYLFNSTSFPPTPGGILSRPVHGSEIGFVFGNLPPPPATPDQALALSKFMQTAWANFAKNPTNGPGVPAWTQFSGMPGSMDLGNLGGVLGDGVSMIDSKVVDSRCNLFDASYAKTK</sequence>
<keyword evidence="2 3" id="KW-0378">Hydrolase</keyword>
<dbReference type="Gene3D" id="3.40.50.1820">
    <property type="entry name" value="alpha/beta hydrolase"/>
    <property type="match status" value="2"/>
</dbReference>
<dbReference type="Proteomes" id="UP001243989">
    <property type="component" value="Unassembled WGS sequence"/>
</dbReference>
<feature type="domain" description="Carboxylesterase type B" evidence="4">
    <location>
        <begin position="34"/>
        <end position="320"/>
    </location>
</feature>
<dbReference type="GeneID" id="85472375"/>
<comment type="caution">
    <text evidence="5">The sequence shown here is derived from an EMBL/GenBank/DDBJ whole genome shotgun (WGS) entry which is preliminary data.</text>
</comment>
<dbReference type="GO" id="GO:0004104">
    <property type="term" value="F:cholinesterase activity"/>
    <property type="evidence" value="ECO:0007669"/>
    <property type="project" value="InterPro"/>
</dbReference>
<dbReference type="InterPro" id="IPR002018">
    <property type="entry name" value="CarbesteraseB"/>
</dbReference>
<keyword evidence="6" id="KW-1185">Reference proteome</keyword>
<name>A0AAJ0A1L1_9PEZI</name>
<dbReference type="EC" id="3.1.1.-" evidence="3"/>